<protein>
    <submittedName>
        <fullName evidence="2">Uncharacterized protein</fullName>
    </submittedName>
</protein>
<sequence length="350" mass="40310">MESCNGNGTSTIPKDLATWLLEKFDPASNTLKLFDNRVLEITEEDVHAILALPMGQVEVQVASTCEPKNEYTKLLEQWRIRWNLGRTGSPKVGKMVDQILERGDHGDEFKRDFMLYIISSCIIGSMNGDCFFRILKSLVDVNQIVNYNWCAFLLQRLNDTVVEWKQNHTRYFRGPLLFLILFYLDRVEFRGKRFKDRWFPTAIYWTTNAVEKRNKDEKQFPGEYGRGKTIDRIDYQSIIREGESDLHEELASMARKNQKHTEPPASTDGPQPVPQPPCSECRREREPPIAGPNDPIEMHADRLGYYLGKLFEVIAASGQRFPIQQLISHIVHGTTNVQNCPNEVGTQELT</sequence>
<gene>
    <name evidence="2" type="ORF">Cgig2_023766</name>
</gene>
<reference evidence="2" key="1">
    <citation type="submission" date="2022-04" db="EMBL/GenBank/DDBJ databases">
        <title>Carnegiea gigantea Genome sequencing and assembly v2.</title>
        <authorList>
            <person name="Copetti D."/>
            <person name="Sanderson M.J."/>
            <person name="Burquez A."/>
            <person name="Wojciechowski M.F."/>
        </authorList>
    </citation>
    <scope>NUCLEOTIDE SEQUENCE</scope>
    <source>
        <strain evidence="2">SGP5-SGP5p</strain>
        <tissue evidence="2">Aerial part</tissue>
    </source>
</reference>
<comment type="caution">
    <text evidence="2">The sequence shown here is derived from an EMBL/GenBank/DDBJ whole genome shotgun (WGS) entry which is preliminary data.</text>
</comment>
<dbReference type="Proteomes" id="UP001153076">
    <property type="component" value="Unassembled WGS sequence"/>
</dbReference>
<dbReference type="OrthoDB" id="693469at2759"/>
<dbReference type="PANTHER" id="PTHR34835:SF90">
    <property type="entry name" value="AMINOTRANSFERASE-LIKE PLANT MOBILE DOMAIN-CONTAINING PROTEIN"/>
    <property type="match status" value="1"/>
</dbReference>
<keyword evidence="3" id="KW-1185">Reference proteome</keyword>
<dbReference type="PANTHER" id="PTHR34835">
    <property type="entry name" value="OS07G0283600 PROTEIN-RELATED"/>
    <property type="match status" value="1"/>
</dbReference>
<organism evidence="2 3">
    <name type="scientific">Carnegiea gigantea</name>
    <dbReference type="NCBI Taxonomy" id="171969"/>
    <lineage>
        <taxon>Eukaryota</taxon>
        <taxon>Viridiplantae</taxon>
        <taxon>Streptophyta</taxon>
        <taxon>Embryophyta</taxon>
        <taxon>Tracheophyta</taxon>
        <taxon>Spermatophyta</taxon>
        <taxon>Magnoliopsida</taxon>
        <taxon>eudicotyledons</taxon>
        <taxon>Gunneridae</taxon>
        <taxon>Pentapetalae</taxon>
        <taxon>Caryophyllales</taxon>
        <taxon>Cactineae</taxon>
        <taxon>Cactaceae</taxon>
        <taxon>Cactoideae</taxon>
        <taxon>Echinocereeae</taxon>
        <taxon>Carnegiea</taxon>
    </lineage>
</organism>
<evidence type="ECO:0000313" key="2">
    <source>
        <dbReference type="EMBL" id="KAJ8441613.1"/>
    </source>
</evidence>
<name>A0A9Q1QGH9_9CARY</name>
<accession>A0A9Q1QGH9</accession>
<evidence type="ECO:0000256" key="1">
    <source>
        <dbReference type="SAM" id="MobiDB-lite"/>
    </source>
</evidence>
<feature type="region of interest" description="Disordered" evidence="1">
    <location>
        <begin position="253"/>
        <end position="296"/>
    </location>
</feature>
<dbReference type="AlphaFoldDB" id="A0A9Q1QGH9"/>
<evidence type="ECO:0000313" key="3">
    <source>
        <dbReference type="Proteomes" id="UP001153076"/>
    </source>
</evidence>
<proteinExistence type="predicted"/>
<dbReference type="EMBL" id="JAKOGI010000160">
    <property type="protein sequence ID" value="KAJ8441613.1"/>
    <property type="molecule type" value="Genomic_DNA"/>
</dbReference>